<feature type="compositionally biased region" description="Polar residues" evidence="1">
    <location>
        <begin position="1442"/>
        <end position="1453"/>
    </location>
</feature>
<feature type="compositionally biased region" description="Pro residues" evidence="1">
    <location>
        <begin position="203"/>
        <end position="217"/>
    </location>
</feature>
<proteinExistence type="predicted"/>
<feature type="compositionally biased region" description="Basic and acidic residues" evidence="1">
    <location>
        <begin position="1350"/>
        <end position="1408"/>
    </location>
</feature>
<feature type="compositionally biased region" description="Low complexity" evidence="1">
    <location>
        <begin position="1633"/>
        <end position="1642"/>
    </location>
</feature>
<feature type="compositionally biased region" description="Pro residues" evidence="1">
    <location>
        <begin position="365"/>
        <end position="379"/>
    </location>
</feature>
<sequence>MTASYVPRFGDCDGMSRVSCHAYASCARIVEFEGCVCNPGYIGDGKETCVSALDVLNGLARSVCSHVQELAFLVLGVPELPDDAESLLTELGGFRSGWIPSSLDPDLSSMGGGLVARRSGDKQFAMKVDGRHLFDSSMLRSLEFASGTSGGEFSKTIVTVSWDEYPLLPAFVLPSLCGTDPIPLELRVPSANRAERAPLASLPSPPTPPPLEDLPPPPPKIDLPYYEWMSNKGLIEAILYAFDRPSGSRRPGVIGHGAIGKATAFDVGGYVSPNDAYYLKNRGDLYLPEYAEAVTQEEIDQILESLPGGMSLEEAATMIASQDRFTPDAGEAFVWAEREIHPNLAIRPRSNYRSWAPQVPRFKDPPLPSGSYAPPPDVPSPFSSDSGQQSRNFDGDWRTAEIPGLPAIPEIRFPGLNLMLPSVSVERSMSGPGDIFFEAVTSVNTLIETSGLPQLANALQMDKESVADRVTQWVESQEDISDSGLGRTLEVLRRGFGPPSVLPEALGLSKPELSLWRASLDKATVRVRAGWSDVRRWILVAERESAVVYGNAMGPLIGAVKKADEVRDWATDVLAPLPEMGENAYAALAALPPSLQLVLLECGQALGLQDFISTVSPYLLKTKGAVVGGLARMWDARDQGEGELSWLVGERRGGEKVQAIIDHLRAVWNEDCELSFLQVSESLKQLPLEMQRVFWRLPGCVRAGVVKVREGVEELRQLGGKILSGSRDLLFLDRSVPPWRLVLEGLALSEKARALQLPPSMLLALVLFSRAAAETDEEARDRAAETLRGLPASEFISEIPVSILRASFQEIPLLSDERTRELLEKDAPDVPSELLPLPEYVLRVVFGLPRDLPPLTLPALHSAPTPADVVEWAKEQRKARTEAIASTVLELQMPELSSPFSNGPGQPGVTLEPLLDLETVADFLGKGGHPSGVQVRPSFDRTATMGGVLGVLKWQGMGVLPDSSHVTVKKLLSSDEGQVDVWLHAVDLMASEWEEAWLQIELWYRQSLQFWDDIALNAPVALTLLKVVAVCAALRKAANDPILSNSGEVLEEATDVFKALPLDPQYAIGSLRHTLDRDRFLRVVTPFLTLPSDDPSILMMREEVGWAGAAKSVGWQMESEGSFARTFLIAREVESPPKYNSVSSLALFLGNADMRTKRRVLRLPSALRVGLLNECESLEDLRRLLHVDEGDGGNILGGVLEHDLLALDRGDVNWESKVKDLTPLAQIVFLQLPLPILFQCLSVEDGAKGAVSVLPMSIFLSDISTSLLLSAFPLKNPDLVKIEGRLKLFAHLQIHSLPPKLLPVPGPVRTLLNSYEAPPLYFPSTSSLPPFPLPSDWQPPNEEPIEIQKEVEIRLPTEEEKTEEAKGDGLFERFKEALNRQRGHGEKESREEPNKKEPSTETESRTEESDTAAVTVGAEADVSVSVDGRSPAGGRAQKTLRADTQTETGGSVSLDSASLNALHQLMNMGGMGQRPHSHGMGTERGHSGVGFKVASGSGVSHTSVLRAIERGSEEDAVVVALSADGGGSGTGLMSAEPAGEAESVPPSVEHSVSASASSSAPAGPSETSKKMEGVSSGGDGGGWRLVGSETGQETGANSGGAEEGAGTWSPSPSGERGGSAESGWTSTGGGGSASSSEDSGGWTLVKSG</sequence>
<evidence type="ECO:0000313" key="2">
    <source>
        <dbReference type="EMBL" id="CUC09496.1"/>
    </source>
</evidence>
<organism evidence="2">
    <name type="scientific">Chromera velia CCMP2878</name>
    <dbReference type="NCBI Taxonomy" id="1169474"/>
    <lineage>
        <taxon>Eukaryota</taxon>
        <taxon>Sar</taxon>
        <taxon>Alveolata</taxon>
        <taxon>Colpodellida</taxon>
        <taxon>Chromeraceae</taxon>
        <taxon>Chromera</taxon>
    </lineage>
</organism>
<feature type="region of interest" description="Disordered" evidence="1">
    <location>
        <begin position="1522"/>
        <end position="1648"/>
    </location>
</feature>
<feature type="region of interest" description="Disordered" evidence="1">
    <location>
        <begin position="197"/>
        <end position="217"/>
    </location>
</feature>
<feature type="compositionally biased region" description="Gly residues" evidence="1">
    <location>
        <begin position="1575"/>
        <end position="1584"/>
    </location>
</feature>
<feature type="region of interest" description="Disordered" evidence="1">
    <location>
        <begin position="1350"/>
        <end position="1453"/>
    </location>
</feature>
<dbReference type="EMBL" id="CDMZ01000964">
    <property type="protein sequence ID" value="CUC09496.1"/>
    <property type="molecule type" value="Genomic_DNA"/>
</dbReference>
<feature type="region of interest" description="Disordered" evidence="1">
    <location>
        <begin position="363"/>
        <end position="399"/>
    </location>
</feature>
<protein>
    <recommendedName>
        <fullName evidence="3">EGF-like domain-containing protein</fullName>
    </recommendedName>
</protein>
<feature type="compositionally biased region" description="Low complexity" evidence="1">
    <location>
        <begin position="1585"/>
        <end position="1596"/>
    </location>
</feature>
<evidence type="ECO:0000256" key="1">
    <source>
        <dbReference type="SAM" id="MobiDB-lite"/>
    </source>
</evidence>
<name>A0A0K6S750_9ALVE</name>
<reference evidence="2" key="1">
    <citation type="submission" date="2014-11" db="EMBL/GenBank/DDBJ databases">
        <title>Molecular phylogeny of cliff fern family Woodsiaceae with morphological implications.</title>
        <authorList>
            <person name="Shao Y.-Z."/>
            <person name="Wei R."/>
            <person name="Zhang X.-C."/>
        </authorList>
    </citation>
    <scope>NUCLEOTIDE SEQUENCE</scope>
</reference>
<evidence type="ECO:0008006" key="3">
    <source>
        <dbReference type="Google" id="ProtNLM"/>
    </source>
</evidence>
<dbReference type="VEuPathDB" id="CryptoDB:Cvel_20656"/>
<accession>A0A0K6S750</accession>
<feature type="compositionally biased region" description="Low complexity" evidence="1">
    <location>
        <begin position="1540"/>
        <end position="1566"/>
    </location>
</feature>
<gene>
    <name evidence="2" type="ORF">Cvel_20656.t2.CR1</name>
</gene>